<dbReference type="Proteomes" id="UP000003191">
    <property type="component" value="Unassembled WGS sequence"/>
</dbReference>
<evidence type="ECO:0000256" key="1">
    <source>
        <dbReference type="SAM" id="MobiDB-lite"/>
    </source>
</evidence>
<accession>D4BSM1</accession>
<reference evidence="2 3" key="1">
    <citation type="submission" date="2010-02" db="EMBL/GenBank/DDBJ databases">
        <authorList>
            <person name="Weinstock G."/>
            <person name="Sodergren E."/>
            <person name="Clifton S."/>
            <person name="Fulton L."/>
            <person name="Fulton B."/>
            <person name="Courtney L."/>
            <person name="Fronick C."/>
            <person name="Harrison M."/>
            <person name="Strong C."/>
            <person name="Farmer C."/>
            <person name="Delahaunty K."/>
            <person name="Markovic C."/>
            <person name="Hall O."/>
            <person name="Minx P."/>
            <person name="Tomlinson C."/>
            <person name="Mitreva M."/>
            <person name="Nelson J."/>
            <person name="Hou S."/>
            <person name="Wollam A."/>
            <person name="Pepin K.H."/>
            <person name="Johnson M."/>
            <person name="Bhonagiri V."/>
            <person name="Zhang X."/>
            <person name="Suruliraj S."/>
            <person name="Warren W."/>
            <person name="Chinwalla A."/>
            <person name="Mardis E.R."/>
            <person name="Wilson R.K."/>
        </authorList>
    </citation>
    <scope>NUCLEOTIDE SEQUENCE [LARGE SCALE GENOMIC DNA]</scope>
    <source>
        <strain evidence="2 3">DSM 20213</strain>
    </source>
</reference>
<organism evidence="2 3">
    <name type="scientific">Bifidobacterium breve DSM 20213 = JCM 1192</name>
    <dbReference type="NCBI Taxonomy" id="518634"/>
    <lineage>
        <taxon>Bacteria</taxon>
        <taxon>Bacillati</taxon>
        <taxon>Actinomycetota</taxon>
        <taxon>Actinomycetes</taxon>
        <taxon>Bifidobacteriales</taxon>
        <taxon>Bifidobacteriaceae</taxon>
        <taxon>Bifidobacterium</taxon>
    </lineage>
</organism>
<proteinExistence type="predicted"/>
<evidence type="ECO:0000313" key="3">
    <source>
        <dbReference type="Proteomes" id="UP000003191"/>
    </source>
</evidence>
<dbReference type="AlphaFoldDB" id="D4BSM1"/>
<feature type="compositionally biased region" description="Basic and acidic residues" evidence="1">
    <location>
        <begin position="8"/>
        <end position="20"/>
    </location>
</feature>
<sequence>MWTQQDIPADRTNNKVEGFHSDLNNGRKSHPELKRFITLLIEDQKVRDLTSIGIEGGEPSTTRRRKKYVQSELKLKHEQERYKNGLLGPFEFLEMAASLLAAK</sequence>
<comment type="caution">
    <text evidence="2">The sequence shown here is derived from an EMBL/GenBank/DDBJ whole genome shotgun (WGS) entry which is preliminary data.</text>
</comment>
<protein>
    <submittedName>
        <fullName evidence="2">Uncharacterized protein</fullName>
    </submittedName>
</protein>
<dbReference type="EMBL" id="ACCG02000100">
    <property type="protein sequence ID" value="EFE88039.1"/>
    <property type="molecule type" value="Genomic_DNA"/>
</dbReference>
<name>D4BSM1_BIFBR</name>
<evidence type="ECO:0000313" key="2">
    <source>
        <dbReference type="EMBL" id="EFE88039.1"/>
    </source>
</evidence>
<gene>
    <name evidence="2" type="ORF">BIFBRE_05113</name>
</gene>
<keyword evidence="3" id="KW-1185">Reference proteome</keyword>
<feature type="region of interest" description="Disordered" evidence="1">
    <location>
        <begin position="1"/>
        <end position="27"/>
    </location>
</feature>
<dbReference type="HOGENOM" id="CLU_2258241_0_0_11"/>